<evidence type="ECO:0000256" key="5">
    <source>
        <dbReference type="ARBA" id="ARBA00022679"/>
    </source>
</evidence>
<gene>
    <name evidence="11" type="primary">apbE_1</name>
    <name evidence="11" type="ORF">Pfl04_00760</name>
</gene>
<organism evidence="11 12">
    <name type="scientific">Planosporangium flavigriseum</name>
    <dbReference type="NCBI Taxonomy" id="373681"/>
    <lineage>
        <taxon>Bacteria</taxon>
        <taxon>Bacillati</taxon>
        <taxon>Actinomycetota</taxon>
        <taxon>Actinomycetes</taxon>
        <taxon>Micromonosporales</taxon>
        <taxon>Micromonosporaceae</taxon>
        <taxon>Planosporangium</taxon>
    </lineage>
</organism>
<dbReference type="PANTHER" id="PTHR30040:SF2">
    <property type="entry name" value="FAD:PROTEIN FMN TRANSFERASE"/>
    <property type="match status" value="1"/>
</dbReference>
<dbReference type="EC" id="2.7.1.180" evidence="2"/>
<evidence type="ECO:0000256" key="7">
    <source>
        <dbReference type="ARBA" id="ARBA00022827"/>
    </source>
</evidence>
<keyword evidence="6" id="KW-0479">Metal-binding</keyword>
<dbReference type="AlphaFoldDB" id="A0A8J3PJC5"/>
<dbReference type="EMBL" id="BONU01000001">
    <property type="protein sequence ID" value="GIG71672.1"/>
    <property type="molecule type" value="Genomic_DNA"/>
</dbReference>
<dbReference type="SUPFAM" id="SSF143631">
    <property type="entry name" value="ApbE-like"/>
    <property type="match status" value="1"/>
</dbReference>
<keyword evidence="12" id="KW-1185">Reference proteome</keyword>
<evidence type="ECO:0000256" key="8">
    <source>
        <dbReference type="ARBA" id="ARBA00022842"/>
    </source>
</evidence>
<keyword evidence="7" id="KW-0274">FAD</keyword>
<evidence type="ECO:0000256" key="1">
    <source>
        <dbReference type="ARBA" id="ARBA00001946"/>
    </source>
</evidence>
<dbReference type="PANTHER" id="PTHR30040">
    <property type="entry name" value="THIAMINE BIOSYNTHESIS LIPOPROTEIN APBE"/>
    <property type="match status" value="1"/>
</dbReference>
<keyword evidence="4" id="KW-0285">Flavoprotein</keyword>
<protein>
    <recommendedName>
        <fullName evidence="3">FAD:protein FMN transferase</fullName>
        <ecNumber evidence="2">2.7.1.180</ecNumber>
    </recommendedName>
    <alternativeName>
        <fullName evidence="9">Flavin transferase</fullName>
    </alternativeName>
</protein>
<evidence type="ECO:0000313" key="12">
    <source>
        <dbReference type="Proteomes" id="UP000653674"/>
    </source>
</evidence>
<dbReference type="GO" id="GO:0016740">
    <property type="term" value="F:transferase activity"/>
    <property type="evidence" value="ECO:0007669"/>
    <property type="project" value="UniProtKB-KW"/>
</dbReference>
<sequence length="246" mass="25857">MDTTLTRRSFIEQIMGLPISVHVRGPQAGSAEVADAVDTVFAELRLVDALFSPFRPDSLVSAVNRGEPVSDPLLDAVTDLCAQARERTDGYFDATLPDPSGGTRFDPSGLVKGWGLERAAARLAGHEAYVSGGGDMVLRGSWRVGIEDPSRPDRLLTAIEVADCAVATSGGAHRGAHIIDPHTSAPAIGLRSVTVIGPSLTWADVYATAAVARGPQAVVWLAGLPGYEALLVRDNGDLLATPGWPR</sequence>
<keyword evidence="8" id="KW-0460">Magnesium</keyword>
<dbReference type="GO" id="GO:0046872">
    <property type="term" value="F:metal ion binding"/>
    <property type="evidence" value="ECO:0007669"/>
    <property type="project" value="UniProtKB-KW"/>
</dbReference>
<dbReference type="InterPro" id="IPR003374">
    <property type="entry name" value="ApbE-like_sf"/>
</dbReference>
<evidence type="ECO:0000313" key="11">
    <source>
        <dbReference type="EMBL" id="GIG71672.1"/>
    </source>
</evidence>
<accession>A0A8J3PJC5</accession>
<comment type="catalytic activity">
    <reaction evidence="10">
        <text>L-threonyl-[protein] + FAD = FMN-L-threonyl-[protein] + AMP + H(+)</text>
        <dbReference type="Rhea" id="RHEA:36847"/>
        <dbReference type="Rhea" id="RHEA-COMP:11060"/>
        <dbReference type="Rhea" id="RHEA-COMP:11061"/>
        <dbReference type="ChEBI" id="CHEBI:15378"/>
        <dbReference type="ChEBI" id="CHEBI:30013"/>
        <dbReference type="ChEBI" id="CHEBI:57692"/>
        <dbReference type="ChEBI" id="CHEBI:74257"/>
        <dbReference type="ChEBI" id="CHEBI:456215"/>
        <dbReference type="EC" id="2.7.1.180"/>
    </reaction>
</comment>
<comment type="caution">
    <text evidence="11">The sequence shown here is derived from an EMBL/GenBank/DDBJ whole genome shotgun (WGS) entry which is preliminary data.</text>
</comment>
<evidence type="ECO:0000256" key="6">
    <source>
        <dbReference type="ARBA" id="ARBA00022723"/>
    </source>
</evidence>
<reference evidence="11" key="1">
    <citation type="submission" date="2021-01" db="EMBL/GenBank/DDBJ databases">
        <title>Whole genome shotgun sequence of Planosporangium flavigriseum NBRC 105377.</title>
        <authorList>
            <person name="Komaki H."/>
            <person name="Tamura T."/>
        </authorList>
    </citation>
    <scope>NUCLEOTIDE SEQUENCE</scope>
    <source>
        <strain evidence="11">NBRC 105377</strain>
    </source>
</reference>
<comment type="cofactor">
    <cofactor evidence="1">
        <name>Mg(2+)</name>
        <dbReference type="ChEBI" id="CHEBI:18420"/>
    </cofactor>
</comment>
<dbReference type="Pfam" id="PF02424">
    <property type="entry name" value="ApbE"/>
    <property type="match status" value="2"/>
</dbReference>
<evidence type="ECO:0000256" key="10">
    <source>
        <dbReference type="ARBA" id="ARBA00048540"/>
    </source>
</evidence>
<name>A0A8J3PJC5_9ACTN</name>
<proteinExistence type="predicted"/>
<evidence type="ECO:0000256" key="9">
    <source>
        <dbReference type="ARBA" id="ARBA00031306"/>
    </source>
</evidence>
<dbReference type="Gene3D" id="3.10.520.10">
    <property type="entry name" value="ApbE-like domains"/>
    <property type="match status" value="2"/>
</dbReference>
<keyword evidence="5 11" id="KW-0808">Transferase</keyword>
<dbReference type="Proteomes" id="UP000653674">
    <property type="component" value="Unassembled WGS sequence"/>
</dbReference>
<dbReference type="RefSeq" id="WP_203981106.1">
    <property type="nucleotide sequence ID" value="NZ_BAAAQJ010000022.1"/>
</dbReference>
<evidence type="ECO:0000256" key="4">
    <source>
        <dbReference type="ARBA" id="ARBA00022630"/>
    </source>
</evidence>
<dbReference type="InterPro" id="IPR024932">
    <property type="entry name" value="ApbE"/>
</dbReference>
<evidence type="ECO:0000256" key="3">
    <source>
        <dbReference type="ARBA" id="ARBA00016337"/>
    </source>
</evidence>
<evidence type="ECO:0000256" key="2">
    <source>
        <dbReference type="ARBA" id="ARBA00011955"/>
    </source>
</evidence>